<evidence type="ECO:0000313" key="5">
    <source>
        <dbReference type="Proteomes" id="UP000202635"/>
    </source>
</evidence>
<evidence type="ECO:0000313" key="6">
    <source>
        <dbReference type="Proteomes" id="UP000232958"/>
    </source>
</evidence>
<dbReference type="EMBL" id="AY522332">
    <property type="protein sequence ID" value="AAS82689.1"/>
    <property type="molecule type" value="Genomic_DNA"/>
</dbReference>
<dbReference type="Proteomes" id="UP000232958">
    <property type="component" value="Segment"/>
</dbReference>
<keyword evidence="1" id="KW-0472">Membrane</keyword>
<keyword evidence="6" id="KW-1185">Reference proteome</keyword>
<sequence>MENLDQLDALVANNRVLIRYVVVFVISATLIIVVCVLAYSYVTVNMTIDETKIEKKKDVQVIKQQEALLQQKEKVKETAEQIHKRRMEEVRKMLIIQEKAKAK</sequence>
<dbReference type="EMBL" id="KC994902">
    <property type="protein sequence ID" value="AHN92097.1"/>
    <property type="molecule type" value="Genomic_DNA"/>
</dbReference>
<accession>Q6QXK8</accession>
<name>Q6QXK8_GVAS</name>
<organism evidence="2 5">
    <name type="scientific">Agrotis segetum granulosis virus</name>
    <name type="common">AsGV</name>
    <name type="synonym">Agrotis segetum granulovirus</name>
    <dbReference type="NCBI Taxonomy" id="10464"/>
    <lineage>
        <taxon>Viruses</taxon>
        <taxon>Viruses incertae sedis</taxon>
        <taxon>Naldaviricetes</taxon>
        <taxon>Lefavirales</taxon>
        <taxon>Baculoviridae</taxon>
        <taxon>Betabaculovirus</taxon>
        <taxon>Betabaculovirus agsegetum</taxon>
    </lineage>
</organism>
<evidence type="ECO:0000313" key="2">
    <source>
        <dbReference type="EMBL" id="AAS82689.1"/>
    </source>
</evidence>
<gene>
    <name evidence="2" type="primary">ORF49</name>
    <name evidence="3" type="ORF">AsGV058</name>
    <name evidence="2" type="ORF">AsGVgp049</name>
</gene>
<keyword evidence="1" id="KW-0812">Transmembrane</keyword>
<evidence type="ECO:0000256" key="1">
    <source>
        <dbReference type="SAM" id="Phobius"/>
    </source>
</evidence>
<evidence type="ECO:0000313" key="3">
    <source>
        <dbReference type="EMBL" id="AHN92097.1"/>
    </source>
</evidence>
<reference evidence="4 6" key="3">
    <citation type="submission" date="2015-05" db="EMBL/GenBank/DDBJ databases">
        <title>Complete Sequence of an Agrotis segetum granulovirus isolate from Europe.</title>
        <authorList>
            <person name="Gueli Alletti G."/>
            <person name="Wennmann J.T."/>
            <person name="Jehle J.A."/>
        </authorList>
    </citation>
    <scope>NUCLEOTIDE SEQUENCE [LARGE SCALE GENOMIC DNA]</scope>
    <source>
        <strain evidence="4 6">DA</strain>
    </source>
</reference>
<dbReference type="EMBL" id="KR584663">
    <property type="protein sequence ID" value="AKN63332.1"/>
    <property type="molecule type" value="Genomic_DNA"/>
</dbReference>
<organismHost>
    <name type="scientific">Agrotis segetum</name>
    <name type="common">Turnip moth</name>
    <dbReference type="NCBI Taxonomy" id="47767"/>
</organismHost>
<protein>
    <submittedName>
        <fullName evidence="2">ORF49</fullName>
    </submittedName>
</protein>
<feature type="transmembrane region" description="Helical" evidence="1">
    <location>
        <begin position="20"/>
        <end position="42"/>
    </location>
</feature>
<reference evidence="2 5" key="1">
    <citation type="submission" date="2004-09" db="EMBL/GenBank/DDBJ databases">
        <authorList>
            <person name="Ai X.L."/>
            <person name="Wang Z.F."/>
            <person name="Wang B."/>
            <person name="Zhang W."/>
            <person name="Li F."/>
            <person name="Fu J.H."/>
            <person name="Cui C.S."/>
            <person name="Shi Y.H."/>
            <person name="He M."/>
        </authorList>
    </citation>
    <scope>NUCLEOTIDE SEQUENCE [LARGE SCALE GENOMIC DNA]</scope>
</reference>
<keyword evidence="1" id="KW-1133">Transmembrane helix</keyword>
<evidence type="ECO:0000313" key="4">
    <source>
        <dbReference type="EMBL" id="AKN63332.1"/>
    </source>
</evidence>
<dbReference type="Proteomes" id="UP000202635">
    <property type="component" value="Genome"/>
</dbReference>
<dbReference type="OrthoDB" id="29183at10239"/>
<proteinExistence type="predicted"/>
<reference evidence="3" key="2">
    <citation type="journal article" date="2014" name="Arch. Virol.">
        <title>Complete genome sequence of Agrotis segetum granulovirus Shanghai strain.</title>
        <authorList>
            <person name="Zhang X."/>
            <person name="Liang Z."/>
            <person name="Yin X."/>
            <person name="Wang J."/>
            <person name="Shao X."/>
        </authorList>
    </citation>
    <scope>NUCLEOTIDE SEQUENCE</scope>
    <source>
        <strain evidence="3">L1</strain>
    </source>
</reference>